<evidence type="ECO:0000256" key="1">
    <source>
        <dbReference type="ARBA" id="ARBA00005889"/>
    </source>
</evidence>
<evidence type="ECO:0000313" key="9">
    <source>
        <dbReference type="Proteomes" id="UP000737018"/>
    </source>
</evidence>
<dbReference type="GO" id="GO:0008270">
    <property type="term" value="F:zinc ion binding"/>
    <property type="evidence" value="ECO:0007669"/>
    <property type="project" value="UniProtKB-UniRule"/>
</dbReference>
<keyword evidence="2 6" id="KW-0479">Metal-binding</keyword>
<comment type="function">
    <text evidence="6">Putative transcription activator involved in regulating light control of development.</text>
</comment>
<evidence type="ECO:0000256" key="6">
    <source>
        <dbReference type="RuleBase" id="RU367018"/>
    </source>
</evidence>
<gene>
    <name evidence="8" type="ORF">CMV_017740</name>
</gene>
<dbReference type="InterPro" id="IPR031052">
    <property type="entry name" value="FHY3/FAR1"/>
</dbReference>
<dbReference type="InterPro" id="IPR007527">
    <property type="entry name" value="Znf_SWIM"/>
</dbReference>
<dbReference type="InterPro" id="IPR006564">
    <property type="entry name" value="Znf_PMZ"/>
</dbReference>
<dbReference type="InterPro" id="IPR004330">
    <property type="entry name" value="FAR1_DNA_bnd_dom"/>
</dbReference>
<evidence type="ECO:0000259" key="7">
    <source>
        <dbReference type="PROSITE" id="PS50966"/>
    </source>
</evidence>
<evidence type="ECO:0000313" key="8">
    <source>
        <dbReference type="EMBL" id="KAF3957229.1"/>
    </source>
</evidence>
<evidence type="ECO:0000256" key="3">
    <source>
        <dbReference type="ARBA" id="ARBA00022771"/>
    </source>
</evidence>
<name>A0A8J4R2K8_9ROSI</name>
<dbReference type="PROSITE" id="PS50966">
    <property type="entry name" value="ZF_SWIM"/>
    <property type="match status" value="1"/>
</dbReference>
<evidence type="ECO:0000256" key="4">
    <source>
        <dbReference type="ARBA" id="ARBA00022833"/>
    </source>
</evidence>
<keyword evidence="3 5" id="KW-0863">Zinc-finger</keyword>
<comment type="caution">
    <text evidence="8">The sequence shown here is derived from an EMBL/GenBank/DDBJ whole genome shotgun (WGS) entry which is preliminary data.</text>
</comment>
<comment type="similarity">
    <text evidence="1 6">Belongs to the FHY3/FAR1 family.</text>
</comment>
<dbReference type="Pfam" id="PF03101">
    <property type="entry name" value="FAR1"/>
    <property type="match status" value="1"/>
</dbReference>
<dbReference type="OrthoDB" id="1845384at2759"/>
<evidence type="ECO:0000256" key="2">
    <source>
        <dbReference type="ARBA" id="ARBA00022723"/>
    </source>
</evidence>
<dbReference type="PANTHER" id="PTHR31669:SF236">
    <property type="entry name" value="PROTEIN FAR1-RELATED SEQUENCE"/>
    <property type="match status" value="1"/>
</dbReference>
<dbReference type="EMBL" id="JRKL02002882">
    <property type="protein sequence ID" value="KAF3957229.1"/>
    <property type="molecule type" value="Genomic_DNA"/>
</dbReference>
<feature type="domain" description="SWIM-type" evidence="7">
    <location>
        <begin position="323"/>
        <end position="359"/>
    </location>
</feature>
<dbReference type="PANTHER" id="PTHR31669">
    <property type="entry name" value="PROTEIN FAR1-RELATED SEQUENCE 10-RELATED"/>
    <property type="match status" value="1"/>
</dbReference>
<sequence length="441" mass="50653">MCNPRAPLALPPTLLSGDISDKMDEVSLNSEPVGDDDADGFEIEGDCAMTEYVGQAGIIQGENPLPPAVGMEFESYEDVYYFYNCYAKDQGFGVRVSNTWYRKSKERYRGKLSCSSAGFKKKSEANRPRPETRTGCPAMIKFRLMDSKRWRIIEVEVEHNHLISPKSGKFYKSHKHLGVGTKRALQLESAEEAQKIRLFRTVVIDTEDNESLDVDEGVFGNNVDYCNQLKLKVGDAQATKHHLEDLADMNSRNSTYMLKSGSYFELQLSKLYTNDILEMFKREVEGMYSCFSTRQLNADGPISTYIVKDQVEVERNRREARDYEVFYNATEMEVLCICGLFNFKGYLCRHALCVLNQNGMEEIPPQYILSRWRKDIPRNYVLDYSSNGVDANNPVHRFDHLYKCVVQVVEEGRKSEDRYKFALQALDQILNKLRLVDNQSM</sequence>
<keyword evidence="4 6" id="KW-0862">Zinc</keyword>
<comment type="subcellular location">
    <subcellularLocation>
        <location evidence="6">Nucleus</location>
    </subcellularLocation>
</comment>
<dbReference type="AlphaFoldDB" id="A0A8J4R2K8"/>
<reference evidence="8" key="1">
    <citation type="submission" date="2020-03" db="EMBL/GenBank/DDBJ databases">
        <title>Castanea mollissima Vanexum genome sequencing.</title>
        <authorList>
            <person name="Staton M."/>
        </authorList>
    </citation>
    <scope>NUCLEOTIDE SEQUENCE</scope>
    <source>
        <tissue evidence="8">Leaf</tissue>
    </source>
</reference>
<dbReference type="Proteomes" id="UP000737018">
    <property type="component" value="Unassembled WGS sequence"/>
</dbReference>
<dbReference type="SMART" id="SM00575">
    <property type="entry name" value="ZnF_PMZ"/>
    <property type="match status" value="1"/>
</dbReference>
<dbReference type="GO" id="GO:0006355">
    <property type="term" value="P:regulation of DNA-templated transcription"/>
    <property type="evidence" value="ECO:0007669"/>
    <property type="project" value="UniProtKB-UniRule"/>
</dbReference>
<protein>
    <recommendedName>
        <fullName evidence="6">Protein FAR1-RELATED SEQUENCE</fullName>
    </recommendedName>
</protein>
<dbReference type="GO" id="GO:0005634">
    <property type="term" value="C:nucleus"/>
    <property type="evidence" value="ECO:0007669"/>
    <property type="project" value="UniProtKB-SubCell"/>
</dbReference>
<keyword evidence="9" id="KW-1185">Reference proteome</keyword>
<evidence type="ECO:0000256" key="5">
    <source>
        <dbReference type="PROSITE-ProRule" id="PRU00325"/>
    </source>
</evidence>
<keyword evidence="6" id="KW-0539">Nucleus</keyword>
<accession>A0A8J4R2K8</accession>
<proteinExistence type="inferred from homology"/>
<organism evidence="8 9">
    <name type="scientific">Castanea mollissima</name>
    <name type="common">Chinese chestnut</name>
    <dbReference type="NCBI Taxonomy" id="60419"/>
    <lineage>
        <taxon>Eukaryota</taxon>
        <taxon>Viridiplantae</taxon>
        <taxon>Streptophyta</taxon>
        <taxon>Embryophyta</taxon>
        <taxon>Tracheophyta</taxon>
        <taxon>Spermatophyta</taxon>
        <taxon>Magnoliopsida</taxon>
        <taxon>eudicotyledons</taxon>
        <taxon>Gunneridae</taxon>
        <taxon>Pentapetalae</taxon>
        <taxon>rosids</taxon>
        <taxon>fabids</taxon>
        <taxon>Fagales</taxon>
        <taxon>Fagaceae</taxon>
        <taxon>Castanea</taxon>
    </lineage>
</organism>